<dbReference type="SMART" id="SM00129">
    <property type="entry name" value="KISc"/>
    <property type="match status" value="1"/>
</dbReference>
<feature type="region of interest" description="Disordered" evidence="9">
    <location>
        <begin position="1143"/>
        <end position="1164"/>
    </location>
</feature>
<dbReference type="GO" id="GO:0007018">
    <property type="term" value="P:microtubule-based movement"/>
    <property type="evidence" value="ECO:0007669"/>
    <property type="project" value="InterPro"/>
</dbReference>
<evidence type="ECO:0000256" key="3">
    <source>
        <dbReference type="ARBA" id="ARBA00022741"/>
    </source>
</evidence>
<keyword evidence="13" id="KW-1185">Reference proteome</keyword>
<dbReference type="GO" id="GO:0003777">
    <property type="term" value="F:microtubule motor activity"/>
    <property type="evidence" value="ECO:0007669"/>
    <property type="project" value="InterPro"/>
</dbReference>
<keyword evidence="2 10" id="KW-0812">Transmembrane</keyword>
<comment type="similarity">
    <text evidence="7">Belongs to the TRAFAC class myosin-kinesin ATPase superfamily. Kinesin family.</text>
</comment>
<dbReference type="InterPro" id="IPR006214">
    <property type="entry name" value="Bax_inhibitor_1-related"/>
</dbReference>
<feature type="coiled-coil region" evidence="8">
    <location>
        <begin position="437"/>
        <end position="464"/>
    </location>
</feature>
<dbReference type="Pfam" id="PF00225">
    <property type="entry name" value="Kinesin"/>
    <property type="match status" value="1"/>
</dbReference>
<dbReference type="InterPro" id="IPR001752">
    <property type="entry name" value="Kinesin_motor_dom"/>
</dbReference>
<dbReference type="Gene3D" id="2.30.30.190">
    <property type="entry name" value="CAP Gly-rich-like domain"/>
    <property type="match status" value="1"/>
</dbReference>
<dbReference type="CDD" id="cd10428">
    <property type="entry name" value="LFG_like"/>
    <property type="match status" value="1"/>
</dbReference>
<feature type="transmembrane region" description="Helical" evidence="10">
    <location>
        <begin position="1501"/>
        <end position="1523"/>
    </location>
</feature>
<feature type="transmembrane region" description="Helical" evidence="10">
    <location>
        <begin position="1445"/>
        <end position="1464"/>
    </location>
</feature>
<dbReference type="SUPFAM" id="SSF49879">
    <property type="entry name" value="SMAD/FHA domain"/>
    <property type="match status" value="1"/>
</dbReference>
<feature type="compositionally biased region" description="Low complexity" evidence="9">
    <location>
        <begin position="1058"/>
        <end position="1067"/>
    </location>
</feature>
<feature type="region of interest" description="Disordered" evidence="9">
    <location>
        <begin position="915"/>
        <end position="937"/>
    </location>
</feature>
<dbReference type="SUPFAM" id="SSF74924">
    <property type="entry name" value="Cap-Gly domain"/>
    <property type="match status" value="1"/>
</dbReference>
<dbReference type="Pfam" id="PF12423">
    <property type="entry name" value="KIF1B"/>
    <property type="match status" value="1"/>
</dbReference>
<keyword evidence="6 10" id="KW-0472">Membrane</keyword>
<name>A0A556TLM6_BAGYA</name>
<evidence type="ECO:0000256" key="2">
    <source>
        <dbReference type="ARBA" id="ARBA00022692"/>
    </source>
</evidence>
<evidence type="ECO:0000256" key="7">
    <source>
        <dbReference type="PROSITE-ProRule" id="PRU00283"/>
    </source>
</evidence>
<feature type="transmembrane region" description="Helical" evidence="10">
    <location>
        <begin position="1535"/>
        <end position="1557"/>
    </location>
</feature>
<dbReference type="Pfam" id="PF01027">
    <property type="entry name" value="Bax1-I"/>
    <property type="match status" value="1"/>
</dbReference>
<keyword evidence="8" id="KW-0175">Coiled coil</keyword>
<comment type="caution">
    <text evidence="12">The sequence shown here is derived from an EMBL/GenBank/DDBJ whole genome shotgun (WGS) entry which is preliminary data.</text>
</comment>
<feature type="region of interest" description="Disordered" evidence="9">
    <location>
        <begin position="1290"/>
        <end position="1310"/>
    </location>
</feature>
<evidence type="ECO:0000259" key="11">
    <source>
        <dbReference type="PROSITE" id="PS50067"/>
    </source>
</evidence>
<dbReference type="Proteomes" id="UP000319801">
    <property type="component" value="Unassembled WGS sequence"/>
</dbReference>
<dbReference type="OrthoDB" id="3176171at2759"/>
<dbReference type="Gene3D" id="3.40.850.10">
    <property type="entry name" value="Kinesin motor domain"/>
    <property type="match status" value="2"/>
</dbReference>
<evidence type="ECO:0000313" key="12">
    <source>
        <dbReference type="EMBL" id="TSK20083.1"/>
    </source>
</evidence>
<dbReference type="PANTHER" id="PTHR23291">
    <property type="entry name" value="BAX INHIBITOR-RELATED"/>
    <property type="match status" value="1"/>
</dbReference>
<dbReference type="InterPro" id="IPR022140">
    <property type="entry name" value="Kinesin-like_KIF1-typ"/>
</dbReference>
<evidence type="ECO:0000256" key="1">
    <source>
        <dbReference type="ARBA" id="ARBA00004141"/>
    </source>
</evidence>
<feature type="compositionally biased region" description="Pro residues" evidence="9">
    <location>
        <begin position="1296"/>
        <end position="1305"/>
    </location>
</feature>
<keyword evidence="3" id="KW-0547">Nucleotide-binding</keyword>
<evidence type="ECO:0000256" key="4">
    <source>
        <dbReference type="ARBA" id="ARBA00022840"/>
    </source>
</evidence>
<keyword evidence="5 10" id="KW-1133">Transmembrane helix</keyword>
<dbReference type="InterPro" id="IPR027417">
    <property type="entry name" value="P-loop_NTPase"/>
</dbReference>
<dbReference type="GO" id="GO:0048731">
    <property type="term" value="P:system development"/>
    <property type="evidence" value="ECO:0007669"/>
    <property type="project" value="UniProtKB-ARBA"/>
</dbReference>
<feature type="domain" description="Kinesin motor" evidence="11">
    <location>
        <begin position="218"/>
        <end position="257"/>
    </location>
</feature>
<dbReference type="GO" id="GO:0005794">
    <property type="term" value="C:Golgi apparatus"/>
    <property type="evidence" value="ECO:0007669"/>
    <property type="project" value="TreeGrafter"/>
</dbReference>
<dbReference type="PROSITE" id="PS50067">
    <property type="entry name" value="KINESIN_MOTOR_2"/>
    <property type="match status" value="2"/>
</dbReference>
<reference evidence="12 13" key="1">
    <citation type="journal article" date="2019" name="Genome Biol. Evol.">
        <title>Whole-Genome Sequencing of the Giant Devil Catfish, Bagarius yarrelli.</title>
        <authorList>
            <person name="Jiang W."/>
            <person name="Lv Y."/>
            <person name="Cheng L."/>
            <person name="Yang K."/>
            <person name="Chao B."/>
            <person name="Wang X."/>
            <person name="Li Y."/>
            <person name="Pan X."/>
            <person name="You X."/>
            <person name="Zhang Y."/>
            <person name="Yang J."/>
            <person name="Li J."/>
            <person name="Zhang X."/>
            <person name="Liu S."/>
            <person name="Sun C."/>
            <person name="Yang J."/>
            <person name="Shi Q."/>
        </authorList>
    </citation>
    <scope>NUCLEOTIDE SEQUENCE [LARGE SCALE GENOMIC DNA]</scope>
    <source>
        <strain evidence="12">JWS20170419001</strain>
        <tissue evidence="12">Muscle</tissue>
    </source>
</reference>
<proteinExistence type="inferred from homology"/>
<dbReference type="InterPro" id="IPR036859">
    <property type="entry name" value="CAP-Gly_dom_sf"/>
</dbReference>
<dbReference type="GO" id="GO:0008017">
    <property type="term" value="F:microtubule binding"/>
    <property type="evidence" value="ECO:0007669"/>
    <property type="project" value="InterPro"/>
</dbReference>
<evidence type="ECO:0000256" key="6">
    <source>
        <dbReference type="ARBA" id="ARBA00023136"/>
    </source>
</evidence>
<evidence type="ECO:0000256" key="9">
    <source>
        <dbReference type="SAM" id="MobiDB-lite"/>
    </source>
</evidence>
<feature type="transmembrane region" description="Helical" evidence="10">
    <location>
        <begin position="1476"/>
        <end position="1495"/>
    </location>
</feature>
<dbReference type="Pfam" id="PF12473">
    <property type="entry name" value="DUF3694"/>
    <property type="match status" value="1"/>
</dbReference>
<feature type="region of interest" description="Disordered" evidence="9">
    <location>
        <begin position="1055"/>
        <end position="1078"/>
    </location>
</feature>
<dbReference type="InterPro" id="IPR008984">
    <property type="entry name" value="SMAD_FHA_dom_sf"/>
</dbReference>
<evidence type="ECO:0000256" key="5">
    <source>
        <dbReference type="ARBA" id="ARBA00022989"/>
    </source>
</evidence>
<feature type="domain" description="Kinesin motor" evidence="11">
    <location>
        <begin position="40"/>
        <end position="217"/>
    </location>
</feature>
<dbReference type="GO" id="GO:0005783">
    <property type="term" value="C:endoplasmic reticulum"/>
    <property type="evidence" value="ECO:0007669"/>
    <property type="project" value="TreeGrafter"/>
</dbReference>
<comment type="subcellular location">
    <subcellularLocation>
        <location evidence="1">Membrane</location>
        <topology evidence="1">Multi-pass membrane protein</topology>
    </subcellularLocation>
</comment>
<feature type="region of interest" description="Disordered" evidence="9">
    <location>
        <begin position="857"/>
        <end position="888"/>
    </location>
</feature>
<dbReference type="GO" id="GO:0005524">
    <property type="term" value="F:ATP binding"/>
    <property type="evidence" value="ECO:0007669"/>
    <property type="project" value="UniProtKB-KW"/>
</dbReference>
<comment type="caution">
    <text evidence="7">Lacks conserved residue(s) required for the propagation of feature annotation.</text>
</comment>
<evidence type="ECO:0000256" key="10">
    <source>
        <dbReference type="SAM" id="Phobius"/>
    </source>
</evidence>
<gene>
    <name evidence="12" type="ORF">Baya_1631</name>
</gene>
<dbReference type="EMBL" id="VCAZ01000005">
    <property type="protein sequence ID" value="TSK20083.1"/>
    <property type="molecule type" value="Genomic_DNA"/>
</dbReference>
<protein>
    <submittedName>
        <fullName evidence="12">Kinesin-like protein KIF13A</fullName>
    </submittedName>
</protein>
<feature type="region of interest" description="Disordered" evidence="9">
    <location>
        <begin position="466"/>
        <end position="486"/>
    </location>
</feature>
<dbReference type="SUPFAM" id="SSF52540">
    <property type="entry name" value="P-loop containing nucleoside triphosphate hydrolases"/>
    <property type="match status" value="1"/>
</dbReference>
<evidence type="ECO:0000313" key="13">
    <source>
        <dbReference type="Proteomes" id="UP000319801"/>
    </source>
</evidence>
<sequence>MAVGMLLTEAGFWGRIPNGSLLSPGSPTRSLKRAKMSDTKVKVAVRVRPMNRREIELSTKCVVDMEENQTVLHPPPSNTKGENRVQQTVLGEVRTFLRGGKEEFHCHSLSVCSSVTLALRFQNFPRGQEVVFRCLGEGILENAFQGYNACIFAYGQTVGREQSDSHTFKVEVSYMEIYNEKVRDLLDPKGSRQSLKVREHKVLGPYVDGLSQLAVTSFQDNLGGNSKTAMIATVSPAADNYEETLSTLRYADRAKRIVNHAVVNEDPNARIIRELREEERQKQLESMGISLESSGIKVGEDKCFLVNLNADPALNELLVYYLKEHTRVGADTSQDIQLFGIGIQPEHCVIDIAPDGDVTLCPVENARANLPKRKRRDRLKDLERESPRSSFIDVDVETASEASSEQDYNYEFAQMEVMMKALESNDPIQSVVQVLEKQYLEEKRSALEEQRLHYERELDLLRQQLSPERSSQHHQRSNSDRLTFPTHTTHTKMRLWTEERDELFRQSLSQLREQVVRANTLVREANFLSEEMSKQTDYQVTLQIPAAHLSANRKRGAIVSEPAIQVRRKGKGTQVWTIEKLGNKLVDMRDQYREWKEGEHQNMSAKPHSKRTDPFYEAQENHNLIGVANVFLESLFHDVKLQYAVPIISQQGEVAGRLHVELMRVCGAVPERLVGGDDSSENSSESGSYEELNEQGVYSAVELHPNRDTSTGGVFQLRQGHSRRLQVCVKPVQNSGTLPLAPPAGMEAHVPVLFLDLNVSEQLTGSHAAGLNSILPKEHGSQFFYLPIIKHVDDEVCVTCSWDSSIHDSIYLNRVTAPGERIYMIVKATVQLSHPANMELVLRKRIAVHCEGRQDASVSMTTTKDTPVKTKENHGSVPESPTLFSSSPFKALSPQPPKFLKSLMPVREESKAKRMLEARPLLGQEDSEEEEPELDRCAVPSSVSLRHFRTYIPEEFANFEVYNASLCGGGDLSSGVALFPGNRGVEKEGSRSPTASSCTSGYFSHSTSNATLSDVPFSGSESLDRLSVSSRDASEVQEHARTSLTARSALNQEDAHIHNSSSHSNTSQEFTDFKGAGDEFGEDELKHFDWHTEAKCPEMSPKNQAHVSANVLEERCHLHNGTEGLGLSTSSSTCPTIVEDTSCRNRGRISPDPSSEGEEDTPVAQLPDWMAPGEQVWVGMRSGKVHYVGGVEFARGIWVGVELDCAVGIMSENKSGYVQFVDSGSPSTPQGFPYGQPNPAGFVLPPPEYNGMPGVPGVSGAPGGVPFPPPGAFMHPMYGQSGPGFPQAPFHAAPYNPGPPNPPVNPASNPAPYQYTPDTSNNFYQTDEPPPVYNNEEITVSGFDDKTVRRAFIRKVFLVLTVQLVVTFSFVALFTFEHNIKTFVKHNTWTYYVSYVVFLVPLIAISCCGEFRRKHPWNLVALSVLTLSMSYMTGVIASFYDTDAVIMAVGITVVVCFTVVIFSLQSKYDFTSCAGVLFVCVIVLFIFGILCIFIRNNILHIVYASLGALVFTCFLAVDTQLLLGNKKLSLSPEEYVFGALNLYLDIINIFLYILQIIGRSRN</sequence>
<feature type="transmembrane region" description="Helical" evidence="10">
    <location>
        <begin position="1388"/>
        <end position="1407"/>
    </location>
</feature>
<dbReference type="PANTHER" id="PTHR23291:SF77">
    <property type="entry name" value="GLUTAMATE RECEPTOR, IONOTROPIC, N-METHYL D-ASPARTATE-ASSOCIATED PROTEIN 1B (GLUTAMATE BINDING) ISOFORM X1"/>
    <property type="match status" value="1"/>
</dbReference>
<dbReference type="InterPro" id="IPR022164">
    <property type="entry name" value="Kinesin-like"/>
</dbReference>
<dbReference type="GO" id="GO:0016020">
    <property type="term" value="C:membrane"/>
    <property type="evidence" value="ECO:0007669"/>
    <property type="project" value="UniProtKB-SubCell"/>
</dbReference>
<evidence type="ECO:0000256" key="8">
    <source>
        <dbReference type="SAM" id="Coils"/>
    </source>
</evidence>
<dbReference type="Gene3D" id="2.60.200.20">
    <property type="match status" value="1"/>
</dbReference>
<dbReference type="InterPro" id="IPR036961">
    <property type="entry name" value="Kinesin_motor_dom_sf"/>
</dbReference>
<feature type="transmembrane region" description="Helical" evidence="10">
    <location>
        <begin position="1419"/>
        <end position="1439"/>
    </location>
</feature>
<keyword evidence="4" id="KW-0067">ATP-binding</keyword>
<accession>A0A556TLM6</accession>
<organism evidence="12 13">
    <name type="scientific">Bagarius yarrelli</name>
    <name type="common">Goonch</name>
    <name type="synonym">Bagrus yarrelli</name>
    <dbReference type="NCBI Taxonomy" id="175774"/>
    <lineage>
        <taxon>Eukaryota</taxon>
        <taxon>Metazoa</taxon>
        <taxon>Chordata</taxon>
        <taxon>Craniata</taxon>
        <taxon>Vertebrata</taxon>
        <taxon>Euteleostomi</taxon>
        <taxon>Actinopterygii</taxon>
        <taxon>Neopterygii</taxon>
        <taxon>Teleostei</taxon>
        <taxon>Ostariophysi</taxon>
        <taxon>Siluriformes</taxon>
        <taxon>Sisoridae</taxon>
        <taxon>Sisorinae</taxon>
        <taxon>Bagarius</taxon>
    </lineage>
</organism>
<feature type="transmembrane region" description="Helical" evidence="10">
    <location>
        <begin position="1356"/>
        <end position="1376"/>
    </location>
</feature>
<dbReference type="GO" id="GO:2001234">
    <property type="term" value="P:negative regulation of apoptotic signaling pathway"/>
    <property type="evidence" value="ECO:0007669"/>
    <property type="project" value="TreeGrafter"/>
</dbReference>